<proteinExistence type="inferred from homology"/>
<dbReference type="PANTHER" id="PTHR34861:SF11">
    <property type="entry name" value="CYCLASE"/>
    <property type="match status" value="1"/>
</dbReference>
<name>A0A2N3NFQ5_9PEZI</name>
<sequence length="308" mass="34446">MAEKSSEFSFPPFSSLPLDPSGPPGNAWGRFGPDDQLGMLNLLTPAVVARAAEEIKTGIRVSLDWPLTKPKYPSHGRPPFKHEIVNRARGPELRVVNDDVLTFNTQASTQWDGFRHFDWAEAGGIVGRGVLIDYASWAIEKTIELKPFQAFQIPFAHIQDLVKERGITFRPGDILFIRTGFTEAHAALTDDEQKALTERSSPDFSGIESSEATLRFLWENQFAAVAGDAPAFERSPPVGPDTDHRFVLHEWLLGGWGMPIGEMFDLEKLSRTCRELGRYSFFLSSMPLRVGDLYEASFCALPWLETDC</sequence>
<dbReference type="STRING" id="41688.A0A2N3NFQ5"/>
<dbReference type="OrthoDB" id="5396at2759"/>
<dbReference type="Pfam" id="PF04199">
    <property type="entry name" value="Cyclase"/>
    <property type="match status" value="1"/>
</dbReference>
<dbReference type="InterPro" id="IPR037175">
    <property type="entry name" value="KFase_sf"/>
</dbReference>
<dbReference type="AlphaFoldDB" id="A0A2N3NFQ5"/>
<comment type="caution">
    <text evidence="3">The sequence shown here is derived from an EMBL/GenBank/DDBJ whole genome shotgun (WGS) entry which is preliminary data.</text>
</comment>
<dbReference type="GO" id="GO:0004061">
    <property type="term" value="F:arylformamidase activity"/>
    <property type="evidence" value="ECO:0007669"/>
    <property type="project" value="InterPro"/>
</dbReference>
<reference evidence="3 4" key="1">
    <citation type="journal article" date="2017" name="G3 (Bethesda)">
        <title>First Draft Genome Sequence of the Pathogenic Fungus Lomentospora prolificans (Formerly Scedosporium prolificans).</title>
        <authorList>
            <person name="Luo R."/>
            <person name="Zimin A."/>
            <person name="Workman R."/>
            <person name="Fan Y."/>
            <person name="Pertea G."/>
            <person name="Grossman N."/>
            <person name="Wear M.P."/>
            <person name="Jia B."/>
            <person name="Miller H."/>
            <person name="Casadevall A."/>
            <person name="Timp W."/>
            <person name="Zhang S.X."/>
            <person name="Salzberg S.L."/>
        </authorList>
    </citation>
    <scope>NUCLEOTIDE SEQUENCE [LARGE SCALE GENOMIC DNA]</scope>
    <source>
        <strain evidence="3 4">JHH-5317</strain>
    </source>
</reference>
<evidence type="ECO:0008006" key="5">
    <source>
        <dbReference type="Google" id="ProtNLM"/>
    </source>
</evidence>
<dbReference type="SUPFAM" id="SSF102198">
    <property type="entry name" value="Putative cyclase"/>
    <property type="match status" value="1"/>
</dbReference>
<dbReference type="InParanoid" id="A0A2N3NFQ5"/>
<evidence type="ECO:0000313" key="4">
    <source>
        <dbReference type="Proteomes" id="UP000233524"/>
    </source>
</evidence>
<accession>A0A2N3NFQ5</accession>
<organism evidence="3 4">
    <name type="scientific">Lomentospora prolificans</name>
    <dbReference type="NCBI Taxonomy" id="41688"/>
    <lineage>
        <taxon>Eukaryota</taxon>
        <taxon>Fungi</taxon>
        <taxon>Dikarya</taxon>
        <taxon>Ascomycota</taxon>
        <taxon>Pezizomycotina</taxon>
        <taxon>Sordariomycetes</taxon>
        <taxon>Hypocreomycetidae</taxon>
        <taxon>Microascales</taxon>
        <taxon>Microascaceae</taxon>
        <taxon>Lomentospora</taxon>
    </lineage>
</organism>
<dbReference type="Gene3D" id="3.50.30.50">
    <property type="entry name" value="Putative cyclase"/>
    <property type="match status" value="1"/>
</dbReference>
<evidence type="ECO:0000313" key="3">
    <source>
        <dbReference type="EMBL" id="PKS11263.1"/>
    </source>
</evidence>
<dbReference type="VEuPathDB" id="FungiDB:jhhlp_003025"/>
<dbReference type="Proteomes" id="UP000233524">
    <property type="component" value="Unassembled WGS sequence"/>
</dbReference>
<feature type="region of interest" description="Disordered" evidence="2">
    <location>
        <begin position="1"/>
        <end position="30"/>
    </location>
</feature>
<dbReference type="PANTHER" id="PTHR34861">
    <property type="match status" value="1"/>
</dbReference>
<dbReference type="GO" id="GO:0019441">
    <property type="term" value="P:L-tryptophan catabolic process to kynurenine"/>
    <property type="evidence" value="ECO:0007669"/>
    <property type="project" value="InterPro"/>
</dbReference>
<dbReference type="InterPro" id="IPR007325">
    <property type="entry name" value="KFase/CYL"/>
</dbReference>
<comment type="similarity">
    <text evidence="1">Belongs to the Cyclase 1 superfamily.</text>
</comment>
<feature type="compositionally biased region" description="Low complexity" evidence="2">
    <location>
        <begin position="7"/>
        <end position="19"/>
    </location>
</feature>
<dbReference type="EMBL" id="NLAX01000008">
    <property type="protein sequence ID" value="PKS11263.1"/>
    <property type="molecule type" value="Genomic_DNA"/>
</dbReference>
<gene>
    <name evidence="3" type="ORF">jhhlp_003025</name>
</gene>
<keyword evidence="4" id="KW-1185">Reference proteome</keyword>
<evidence type="ECO:0000256" key="2">
    <source>
        <dbReference type="SAM" id="MobiDB-lite"/>
    </source>
</evidence>
<evidence type="ECO:0000256" key="1">
    <source>
        <dbReference type="ARBA" id="ARBA00007865"/>
    </source>
</evidence>
<protein>
    <recommendedName>
        <fullName evidence="5">Cyclase</fullName>
    </recommendedName>
</protein>